<dbReference type="Gene3D" id="3.40.50.300">
    <property type="entry name" value="P-loop containing nucleotide triphosphate hydrolases"/>
    <property type="match status" value="1"/>
</dbReference>
<sequence>MTQRLSTMVLMCGLPGAGKTTFAMELVRRGYVRLSIDEVVWQRLGQRDAGLAMEAEAFDQLKEEVRREQRQELVELIMTGRDVVVDYGFWSRAARDDYNALFESHGCRWELVHLKADRTTLERRLEVRTARKVVTRSASSRAVSSAICDSSASTRTRTIASRASNSSSNEPIKVASSTATVETERPEHTPIRAASAHVPVSGATPRICDARHVGRPIGLRPCRWLPRLCLHIPR</sequence>
<name>A0ABS4LV22_9ACTN</name>
<dbReference type="InterPro" id="IPR027417">
    <property type="entry name" value="P-loop_NTPase"/>
</dbReference>
<dbReference type="Proteomes" id="UP001519309">
    <property type="component" value="Unassembled WGS sequence"/>
</dbReference>
<dbReference type="RefSeq" id="WP_159399911.1">
    <property type="nucleotide sequence ID" value="NZ_CP016279.1"/>
</dbReference>
<evidence type="ECO:0000313" key="2">
    <source>
        <dbReference type="EMBL" id="MBP2051254.1"/>
    </source>
</evidence>
<keyword evidence="2" id="KW-0418">Kinase</keyword>
<evidence type="ECO:0000256" key="1">
    <source>
        <dbReference type="SAM" id="MobiDB-lite"/>
    </source>
</evidence>
<comment type="caution">
    <text evidence="2">The sequence shown here is derived from an EMBL/GenBank/DDBJ whole genome shotgun (WGS) entry which is preliminary data.</text>
</comment>
<proteinExistence type="predicted"/>
<keyword evidence="2" id="KW-0808">Transferase</keyword>
<protein>
    <submittedName>
        <fullName evidence="2">Kinase</fullName>
    </submittedName>
</protein>
<reference evidence="2 3" key="1">
    <citation type="submission" date="2021-03" db="EMBL/GenBank/DDBJ databases">
        <title>Genomic Encyclopedia of Type Strains, Phase IV (KMG-IV): sequencing the most valuable type-strain genomes for metagenomic binning, comparative biology and taxonomic classification.</title>
        <authorList>
            <person name="Goeker M."/>
        </authorList>
    </citation>
    <scope>NUCLEOTIDE SEQUENCE [LARGE SCALE GENOMIC DNA]</scope>
    <source>
        <strain evidence="2 3">DSM 40499</strain>
    </source>
</reference>
<evidence type="ECO:0000313" key="3">
    <source>
        <dbReference type="Proteomes" id="UP001519309"/>
    </source>
</evidence>
<feature type="region of interest" description="Disordered" evidence="1">
    <location>
        <begin position="157"/>
        <end position="198"/>
    </location>
</feature>
<gene>
    <name evidence="2" type="ORF">J2Z21_004225</name>
</gene>
<feature type="compositionally biased region" description="Low complexity" evidence="1">
    <location>
        <begin position="157"/>
        <end position="169"/>
    </location>
</feature>
<dbReference type="EMBL" id="JAGGLP010000008">
    <property type="protein sequence ID" value="MBP2051254.1"/>
    <property type="molecule type" value="Genomic_DNA"/>
</dbReference>
<dbReference type="GO" id="GO:0016301">
    <property type="term" value="F:kinase activity"/>
    <property type="evidence" value="ECO:0007669"/>
    <property type="project" value="UniProtKB-KW"/>
</dbReference>
<keyword evidence="3" id="KW-1185">Reference proteome</keyword>
<accession>A0ABS4LV22</accession>
<dbReference type="Pfam" id="PF13671">
    <property type="entry name" value="AAA_33"/>
    <property type="match status" value="1"/>
</dbReference>
<dbReference type="SUPFAM" id="SSF52540">
    <property type="entry name" value="P-loop containing nucleoside triphosphate hydrolases"/>
    <property type="match status" value="1"/>
</dbReference>
<organism evidence="2 3">
    <name type="scientific">Streptomyces griseochromogenes</name>
    <dbReference type="NCBI Taxonomy" id="68214"/>
    <lineage>
        <taxon>Bacteria</taxon>
        <taxon>Bacillati</taxon>
        <taxon>Actinomycetota</taxon>
        <taxon>Actinomycetes</taxon>
        <taxon>Kitasatosporales</taxon>
        <taxon>Streptomycetaceae</taxon>
        <taxon>Streptomyces</taxon>
    </lineage>
</organism>